<evidence type="ECO:0000313" key="7">
    <source>
        <dbReference type="EnsemblMetazoa" id="AMAM010472-PA"/>
    </source>
</evidence>
<sequence>MYKGDLPAVLQIMYHVENWLRVLLVLVALVGPRLSGRFFRNTIDTLVHIMKLFDRVGAIQGVLRASAVISNRLLLVYCCHTLVITITVWISTEHPVSTLLNVSYLAPYVTIAVYILLYQALLLSIGGILSCLNDSLHEVTLVEKNHPERPFGKHTTVSYIKLDSASQAQDHSMHVNVAAIEKLSTLHMALIRLTRDVNKHFGVLLLIILLSTFIQINMLLLELYHNIGHPKLPEYCLWILFLHAIVHFTFFFVIAKSNHSIQQQVPLHLDRFTFGRW</sequence>
<reference evidence="8" key="1">
    <citation type="submission" date="2013-09" db="EMBL/GenBank/DDBJ databases">
        <title>The Genome Sequence of Anopheles maculatus species B.</title>
        <authorList>
            <consortium name="The Broad Institute Genomics Platform"/>
            <person name="Neafsey D.E."/>
            <person name="Besansky N."/>
            <person name="Howell P."/>
            <person name="Walton C."/>
            <person name="Young S.K."/>
            <person name="Zeng Q."/>
            <person name="Gargeya S."/>
            <person name="Fitzgerald M."/>
            <person name="Haas B."/>
            <person name="Abouelleil A."/>
            <person name="Allen A.W."/>
            <person name="Alvarado L."/>
            <person name="Arachchi H.M."/>
            <person name="Berlin A.M."/>
            <person name="Chapman S.B."/>
            <person name="Gainer-Dewar J."/>
            <person name="Goldberg J."/>
            <person name="Griggs A."/>
            <person name="Gujja S."/>
            <person name="Hansen M."/>
            <person name="Howarth C."/>
            <person name="Imamovic A."/>
            <person name="Ireland A."/>
            <person name="Larimer J."/>
            <person name="McCowan C."/>
            <person name="Murphy C."/>
            <person name="Pearson M."/>
            <person name="Poon T.W."/>
            <person name="Priest M."/>
            <person name="Roberts A."/>
            <person name="Saif S."/>
            <person name="Shea T."/>
            <person name="Sisk P."/>
            <person name="Sykes S."/>
            <person name="Wortman J."/>
            <person name="Nusbaum C."/>
            <person name="Birren B."/>
        </authorList>
    </citation>
    <scope>NUCLEOTIDE SEQUENCE [LARGE SCALE GENOMIC DNA]</scope>
    <source>
        <strain evidence="8">maculatus3</strain>
    </source>
</reference>
<dbReference type="VEuPathDB" id="VectorBase:AMAM010472"/>
<keyword evidence="8" id="KW-1185">Reference proteome</keyword>
<evidence type="ECO:0000256" key="1">
    <source>
        <dbReference type="ARBA" id="ARBA00004651"/>
    </source>
</evidence>
<keyword evidence="3 6" id="KW-0812">Transmembrane</keyword>
<dbReference type="Proteomes" id="UP000075901">
    <property type="component" value="Unassembled WGS sequence"/>
</dbReference>
<protein>
    <recommendedName>
        <fullName evidence="9">Gustatory receptor</fullName>
    </recommendedName>
</protein>
<dbReference type="GO" id="GO:0005886">
    <property type="term" value="C:plasma membrane"/>
    <property type="evidence" value="ECO:0007669"/>
    <property type="project" value="UniProtKB-SubCell"/>
</dbReference>
<reference evidence="7" key="2">
    <citation type="submission" date="2020-05" db="UniProtKB">
        <authorList>
            <consortium name="EnsemblMetazoa"/>
        </authorList>
    </citation>
    <scope>IDENTIFICATION</scope>
    <source>
        <strain evidence="7">maculatus3</strain>
    </source>
</reference>
<dbReference type="InterPro" id="IPR013604">
    <property type="entry name" value="7TM_chemorcpt"/>
</dbReference>
<dbReference type="GO" id="GO:0050909">
    <property type="term" value="P:sensory perception of taste"/>
    <property type="evidence" value="ECO:0007669"/>
    <property type="project" value="InterPro"/>
</dbReference>
<feature type="transmembrane region" description="Helical" evidence="6">
    <location>
        <begin position="201"/>
        <end position="220"/>
    </location>
</feature>
<feature type="transmembrane region" description="Helical" evidence="6">
    <location>
        <begin position="111"/>
        <end position="132"/>
    </location>
</feature>
<dbReference type="Pfam" id="PF08395">
    <property type="entry name" value="7tm_7"/>
    <property type="match status" value="1"/>
</dbReference>
<evidence type="ECO:0008006" key="9">
    <source>
        <dbReference type="Google" id="ProtNLM"/>
    </source>
</evidence>
<feature type="transmembrane region" description="Helical" evidence="6">
    <location>
        <begin position="73"/>
        <end position="91"/>
    </location>
</feature>
<evidence type="ECO:0000256" key="3">
    <source>
        <dbReference type="ARBA" id="ARBA00022692"/>
    </source>
</evidence>
<feature type="transmembrane region" description="Helical" evidence="6">
    <location>
        <begin position="232"/>
        <end position="254"/>
    </location>
</feature>
<keyword evidence="4 6" id="KW-1133">Transmembrane helix</keyword>
<name>A0A182SNV2_9DIPT</name>
<evidence type="ECO:0000256" key="5">
    <source>
        <dbReference type="ARBA" id="ARBA00023136"/>
    </source>
</evidence>
<dbReference type="AlphaFoldDB" id="A0A182SNV2"/>
<keyword evidence="2" id="KW-1003">Cell membrane</keyword>
<proteinExistence type="predicted"/>
<organism evidence="7 8">
    <name type="scientific">Anopheles maculatus</name>
    <dbReference type="NCBI Taxonomy" id="74869"/>
    <lineage>
        <taxon>Eukaryota</taxon>
        <taxon>Metazoa</taxon>
        <taxon>Ecdysozoa</taxon>
        <taxon>Arthropoda</taxon>
        <taxon>Hexapoda</taxon>
        <taxon>Insecta</taxon>
        <taxon>Pterygota</taxon>
        <taxon>Neoptera</taxon>
        <taxon>Endopterygota</taxon>
        <taxon>Diptera</taxon>
        <taxon>Nematocera</taxon>
        <taxon>Culicoidea</taxon>
        <taxon>Culicidae</taxon>
        <taxon>Anophelinae</taxon>
        <taxon>Anopheles</taxon>
        <taxon>Anopheles maculatus group</taxon>
    </lineage>
</organism>
<feature type="transmembrane region" description="Helical" evidence="6">
    <location>
        <begin position="12"/>
        <end position="31"/>
    </location>
</feature>
<accession>A0A182SNV2</accession>
<evidence type="ECO:0000256" key="2">
    <source>
        <dbReference type="ARBA" id="ARBA00022475"/>
    </source>
</evidence>
<evidence type="ECO:0000256" key="4">
    <source>
        <dbReference type="ARBA" id="ARBA00022989"/>
    </source>
</evidence>
<evidence type="ECO:0000313" key="8">
    <source>
        <dbReference type="Proteomes" id="UP000075901"/>
    </source>
</evidence>
<comment type="subcellular location">
    <subcellularLocation>
        <location evidence="1">Cell membrane</location>
        <topology evidence="1">Multi-pass membrane protein</topology>
    </subcellularLocation>
</comment>
<keyword evidence="5 6" id="KW-0472">Membrane</keyword>
<dbReference type="EnsemblMetazoa" id="AMAM010472-RA">
    <property type="protein sequence ID" value="AMAM010472-PA"/>
    <property type="gene ID" value="AMAM010472"/>
</dbReference>
<evidence type="ECO:0000256" key="6">
    <source>
        <dbReference type="SAM" id="Phobius"/>
    </source>
</evidence>